<dbReference type="SUPFAM" id="SSF90123">
    <property type="entry name" value="ABC transporter transmembrane region"/>
    <property type="match status" value="1"/>
</dbReference>
<evidence type="ECO:0000256" key="5">
    <source>
        <dbReference type="ARBA" id="ARBA00022989"/>
    </source>
</evidence>
<evidence type="ECO:0000259" key="10">
    <source>
        <dbReference type="PROSITE" id="PS50929"/>
    </source>
</evidence>
<feature type="domain" description="ABC transmembrane type-1" evidence="10">
    <location>
        <begin position="23"/>
        <end position="282"/>
    </location>
</feature>
<evidence type="ECO:0000256" key="4">
    <source>
        <dbReference type="ARBA" id="ARBA00022840"/>
    </source>
</evidence>
<evidence type="ECO:0000256" key="2">
    <source>
        <dbReference type="ARBA" id="ARBA00022692"/>
    </source>
</evidence>
<comment type="caution">
    <text evidence="11">The sequence shown here is derived from an EMBL/GenBank/DDBJ whole genome shotgun (WGS) entry which is preliminary data.</text>
</comment>
<evidence type="ECO:0000259" key="9">
    <source>
        <dbReference type="PROSITE" id="PS50893"/>
    </source>
</evidence>
<dbReference type="InterPro" id="IPR027417">
    <property type="entry name" value="P-loop_NTPase"/>
</dbReference>
<dbReference type="InterPro" id="IPR003593">
    <property type="entry name" value="AAA+_ATPase"/>
</dbReference>
<dbReference type="Proteomes" id="UP001430149">
    <property type="component" value="Unassembled WGS sequence"/>
</dbReference>
<feature type="transmembrane region" description="Helical" evidence="8">
    <location>
        <begin position="21"/>
        <end position="42"/>
    </location>
</feature>
<dbReference type="SMART" id="SM00382">
    <property type="entry name" value="AAA"/>
    <property type="match status" value="1"/>
</dbReference>
<evidence type="ECO:0000256" key="7">
    <source>
        <dbReference type="SAM" id="MobiDB-lite"/>
    </source>
</evidence>
<dbReference type="Gene3D" id="1.20.1560.10">
    <property type="entry name" value="ABC transporter type 1, transmembrane domain"/>
    <property type="match status" value="1"/>
</dbReference>
<dbReference type="PANTHER" id="PTHR24221:SF632">
    <property type="entry name" value="ATP-DEPENDENT LIPID A-CORE FLIPPASE"/>
    <property type="match status" value="1"/>
</dbReference>
<keyword evidence="6 8" id="KW-0472">Membrane</keyword>
<keyword evidence="2 8" id="KW-0812">Transmembrane</keyword>
<evidence type="ECO:0000313" key="12">
    <source>
        <dbReference type="Proteomes" id="UP001430149"/>
    </source>
</evidence>
<dbReference type="PANTHER" id="PTHR24221">
    <property type="entry name" value="ATP-BINDING CASSETTE SUB-FAMILY B"/>
    <property type="match status" value="1"/>
</dbReference>
<dbReference type="InterPro" id="IPR003439">
    <property type="entry name" value="ABC_transporter-like_ATP-bd"/>
</dbReference>
<keyword evidence="12" id="KW-1185">Reference proteome</keyword>
<evidence type="ECO:0000256" key="1">
    <source>
        <dbReference type="ARBA" id="ARBA00004651"/>
    </source>
</evidence>
<dbReference type="GO" id="GO:0005524">
    <property type="term" value="F:ATP binding"/>
    <property type="evidence" value="ECO:0007669"/>
    <property type="project" value="UniProtKB-KW"/>
</dbReference>
<dbReference type="Gene3D" id="3.40.50.300">
    <property type="entry name" value="P-loop containing nucleotide triphosphate hydrolases"/>
    <property type="match status" value="1"/>
</dbReference>
<comment type="subcellular location">
    <subcellularLocation>
        <location evidence="1">Cell membrane</location>
        <topology evidence="1">Multi-pass membrane protein</topology>
    </subcellularLocation>
</comment>
<dbReference type="InterPro" id="IPR036640">
    <property type="entry name" value="ABC1_TM_sf"/>
</dbReference>
<name>A0ABS2K7Y4_9GAMM</name>
<reference evidence="11" key="1">
    <citation type="submission" date="2020-10" db="EMBL/GenBank/DDBJ databases">
        <title>Phylogeny of dyella-like bacteria.</title>
        <authorList>
            <person name="Fu J."/>
        </authorList>
    </citation>
    <scope>NUCLEOTIDE SEQUENCE</scope>
    <source>
        <strain evidence="11">DHOC52</strain>
    </source>
</reference>
<evidence type="ECO:0000256" key="3">
    <source>
        <dbReference type="ARBA" id="ARBA00022741"/>
    </source>
</evidence>
<dbReference type="InterPro" id="IPR011527">
    <property type="entry name" value="ABC1_TM_dom"/>
</dbReference>
<dbReference type="InterPro" id="IPR039421">
    <property type="entry name" value="Type_1_exporter"/>
</dbReference>
<dbReference type="PROSITE" id="PS50929">
    <property type="entry name" value="ABC_TM1F"/>
    <property type="match status" value="1"/>
</dbReference>
<feature type="transmembrane region" description="Helical" evidence="8">
    <location>
        <begin position="290"/>
        <end position="308"/>
    </location>
</feature>
<feature type="transmembrane region" description="Helical" evidence="8">
    <location>
        <begin position="265"/>
        <end position="284"/>
    </location>
</feature>
<feature type="transmembrane region" description="Helical" evidence="8">
    <location>
        <begin position="178"/>
        <end position="198"/>
    </location>
</feature>
<evidence type="ECO:0000256" key="6">
    <source>
        <dbReference type="ARBA" id="ARBA00023136"/>
    </source>
</evidence>
<dbReference type="PROSITE" id="PS00211">
    <property type="entry name" value="ABC_TRANSPORTER_1"/>
    <property type="match status" value="1"/>
</dbReference>
<keyword evidence="3" id="KW-0547">Nucleotide-binding</keyword>
<sequence length="589" mass="64671">MFDTLRKIWSIFTPAERRKAIRMLVLVVLMAMAETASVLSIMPFLSVLGRPTIIQETPVLMAAYLRLGLTDTRQFIFLLGFASIALVIASSLFKSITLHTLNRFVHMERHSVSTRLLSRYLQQPYEFFLTHNPSILSRNVLSEVDQLLFELVQPLSQLLAQGAVLLAMTVLILCYDALTAICIMATLGVLYGTIYGLVRKRLTSIGLERQAADGHRYQACNEALGGIKDVKVTHSTKAYLGHFERASRLFSRHFATNETLAQSPLYLVEATGYTGLIVIALVLLQRTNDIAHVLPALGLYGFAAYRMLPSAQIMYRGLAKIRFASSTLDSIARDLNLPKEPAATPATVMPLHQEIRLQGIRYAYPSAPDKWIFDRFNLVIPANSSMGIVGKSGAGKSTLMDILLGLLHPQSGTVSVDGVPITADNAANWRCTIGYVPQHIYLSDTSVAENIAFGVPRDAIDMAAVERAARAAQIHDFVVDELPQAYDTQVGDRGIRLSGGQRQRLGVARALYRDPSVLLMDEATSALDEQTEEALNEAIRALSGSKTIIVIAHKEASLRHCQKMVVVGNEPTPSGETNSAAQSDHSELI</sequence>
<dbReference type="Pfam" id="PF00664">
    <property type="entry name" value="ABC_membrane"/>
    <property type="match status" value="1"/>
</dbReference>
<keyword evidence="4 11" id="KW-0067">ATP-binding</keyword>
<organism evidence="11 12">
    <name type="scientific">Dyella flava</name>
    <dbReference type="NCBI Taxonomy" id="1920170"/>
    <lineage>
        <taxon>Bacteria</taxon>
        <taxon>Pseudomonadati</taxon>
        <taxon>Pseudomonadota</taxon>
        <taxon>Gammaproteobacteria</taxon>
        <taxon>Lysobacterales</taxon>
        <taxon>Rhodanobacteraceae</taxon>
        <taxon>Dyella</taxon>
    </lineage>
</organism>
<keyword evidence="5 8" id="KW-1133">Transmembrane helix</keyword>
<evidence type="ECO:0000256" key="8">
    <source>
        <dbReference type="SAM" id="Phobius"/>
    </source>
</evidence>
<dbReference type="InterPro" id="IPR017871">
    <property type="entry name" value="ABC_transporter-like_CS"/>
</dbReference>
<accession>A0ABS2K7Y4</accession>
<evidence type="ECO:0000313" key="11">
    <source>
        <dbReference type="EMBL" id="MBM7126867.1"/>
    </source>
</evidence>
<dbReference type="RefSeq" id="WP_204683414.1">
    <property type="nucleotide sequence ID" value="NZ_BSNR01000007.1"/>
</dbReference>
<gene>
    <name evidence="11" type="ORF">ISP19_15935</name>
</gene>
<feature type="compositionally biased region" description="Polar residues" evidence="7">
    <location>
        <begin position="571"/>
        <end position="583"/>
    </location>
</feature>
<proteinExistence type="predicted"/>
<feature type="domain" description="ABC transporter" evidence="9">
    <location>
        <begin position="355"/>
        <end position="589"/>
    </location>
</feature>
<feature type="region of interest" description="Disordered" evidence="7">
    <location>
        <begin position="568"/>
        <end position="589"/>
    </location>
</feature>
<dbReference type="PROSITE" id="PS50893">
    <property type="entry name" value="ABC_TRANSPORTER_2"/>
    <property type="match status" value="1"/>
</dbReference>
<protein>
    <submittedName>
        <fullName evidence="11">ABC transporter ATP-binding protein</fullName>
    </submittedName>
</protein>
<dbReference type="EMBL" id="JADIKE010000038">
    <property type="protein sequence ID" value="MBM7126867.1"/>
    <property type="molecule type" value="Genomic_DNA"/>
</dbReference>
<dbReference type="SUPFAM" id="SSF52540">
    <property type="entry name" value="P-loop containing nucleoside triphosphate hydrolases"/>
    <property type="match status" value="1"/>
</dbReference>
<dbReference type="Pfam" id="PF00005">
    <property type="entry name" value="ABC_tran"/>
    <property type="match status" value="1"/>
</dbReference>
<feature type="transmembrane region" description="Helical" evidence="8">
    <location>
        <begin position="75"/>
        <end position="93"/>
    </location>
</feature>